<dbReference type="EMBL" id="GBXM01068895">
    <property type="protein sequence ID" value="JAH39682.1"/>
    <property type="molecule type" value="Transcribed_RNA"/>
</dbReference>
<proteinExistence type="predicted"/>
<sequence length="58" mass="6692">MKSGIWEIHITIHHVFLHLFGSKKVNVVQSILAHTQRSTLPVSLFFQQSNICVDVYGW</sequence>
<evidence type="ECO:0000313" key="1">
    <source>
        <dbReference type="EMBL" id="JAH39682.1"/>
    </source>
</evidence>
<reference evidence="1" key="2">
    <citation type="journal article" date="2015" name="Fish Shellfish Immunol.">
        <title>Early steps in the European eel (Anguilla anguilla)-Vibrio vulnificus interaction in the gills: Role of the RtxA13 toxin.</title>
        <authorList>
            <person name="Callol A."/>
            <person name="Pajuelo D."/>
            <person name="Ebbesson L."/>
            <person name="Teles M."/>
            <person name="MacKenzie S."/>
            <person name="Amaro C."/>
        </authorList>
    </citation>
    <scope>NUCLEOTIDE SEQUENCE</scope>
</reference>
<name>A0A0E9SEJ8_ANGAN</name>
<accession>A0A0E9SEJ8</accession>
<organism evidence="1">
    <name type="scientific">Anguilla anguilla</name>
    <name type="common">European freshwater eel</name>
    <name type="synonym">Muraena anguilla</name>
    <dbReference type="NCBI Taxonomy" id="7936"/>
    <lineage>
        <taxon>Eukaryota</taxon>
        <taxon>Metazoa</taxon>
        <taxon>Chordata</taxon>
        <taxon>Craniata</taxon>
        <taxon>Vertebrata</taxon>
        <taxon>Euteleostomi</taxon>
        <taxon>Actinopterygii</taxon>
        <taxon>Neopterygii</taxon>
        <taxon>Teleostei</taxon>
        <taxon>Anguilliformes</taxon>
        <taxon>Anguillidae</taxon>
        <taxon>Anguilla</taxon>
    </lineage>
</organism>
<reference evidence="1" key="1">
    <citation type="submission" date="2014-11" db="EMBL/GenBank/DDBJ databases">
        <authorList>
            <person name="Amaro Gonzalez C."/>
        </authorList>
    </citation>
    <scope>NUCLEOTIDE SEQUENCE</scope>
</reference>
<dbReference type="AlphaFoldDB" id="A0A0E9SEJ8"/>
<protein>
    <submittedName>
        <fullName evidence="1">Uncharacterized protein</fullName>
    </submittedName>
</protein>